<dbReference type="GO" id="GO:0046872">
    <property type="term" value="F:metal ion binding"/>
    <property type="evidence" value="ECO:0007669"/>
    <property type="project" value="UniProtKB-KW"/>
</dbReference>
<dbReference type="GO" id="GO:0046654">
    <property type="term" value="P:tetrahydrofolate biosynthetic process"/>
    <property type="evidence" value="ECO:0007669"/>
    <property type="project" value="UniProtKB-UniPathway"/>
</dbReference>
<evidence type="ECO:0000256" key="7">
    <source>
        <dbReference type="ARBA" id="ARBA00022679"/>
    </source>
</evidence>
<keyword evidence="8 12" id="KW-0479">Metal-binding</keyword>
<accession>A0A0S4TX26</accession>
<name>A0A0S4TX26_RALSL</name>
<protein>
    <recommendedName>
        <fullName evidence="6 12">Dihydropteroate synthase</fullName>
        <shortName evidence="12">DHPS</shortName>
        <ecNumber evidence="5 12">2.5.1.15</ecNumber>
    </recommendedName>
    <alternativeName>
        <fullName evidence="11 12">Dihydropteroate pyrophosphorylase</fullName>
    </alternativeName>
</protein>
<feature type="domain" description="Pterin-binding" evidence="13">
    <location>
        <begin position="47"/>
        <end position="299"/>
    </location>
</feature>
<dbReference type="InterPro" id="IPR000489">
    <property type="entry name" value="Pterin-binding_dom"/>
</dbReference>
<comment type="cofactor">
    <cofactor evidence="2 12">
        <name>Mg(2+)</name>
        <dbReference type="ChEBI" id="CHEBI:18420"/>
    </cofactor>
</comment>
<evidence type="ECO:0000256" key="10">
    <source>
        <dbReference type="ARBA" id="ARBA00022909"/>
    </source>
</evidence>
<evidence type="ECO:0000256" key="4">
    <source>
        <dbReference type="ARBA" id="ARBA00009503"/>
    </source>
</evidence>
<dbReference type="CDD" id="cd00739">
    <property type="entry name" value="DHPS"/>
    <property type="match status" value="1"/>
</dbReference>
<dbReference type="GO" id="GO:0005829">
    <property type="term" value="C:cytosol"/>
    <property type="evidence" value="ECO:0007669"/>
    <property type="project" value="TreeGrafter"/>
</dbReference>
<evidence type="ECO:0000256" key="8">
    <source>
        <dbReference type="ARBA" id="ARBA00022723"/>
    </source>
</evidence>
<evidence type="ECO:0000256" key="1">
    <source>
        <dbReference type="ARBA" id="ARBA00000012"/>
    </source>
</evidence>
<evidence type="ECO:0000313" key="14">
    <source>
        <dbReference type="EMBL" id="CUV14602.1"/>
    </source>
</evidence>
<comment type="similarity">
    <text evidence="4 12">Belongs to the DHPS family.</text>
</comment>
<keyword evidence="10 12" id="KW-0289">Folate biosynthesis</keyword>
<reference evidence="14" key="1">
    <citation type="submission" date="2015-10" db="EMBL/GenBank/DDBJ databases">
        <authorList>
            <person name="Gilbert D.G."/>
        </authorList>
    </citation>
    <scope>NUCLEOTIDE SEQUENCE</scope>
    <source>
        <strain evidence="14">Phyl III-seqv23</strain>
    </source>
</reference>
<dbReference type="AlphaFoldDB" id="A0A0S4TX26"/>
<evidence type="ECO:0000256" key="9">
    <source>
        <dbReference type="ARBA" id="ARBA00022842"/>
    </source>
</evidence>
<evidence type="ECO:0000256" key="11">
    <source>
        <dbReference type="ARBA" id="ARBA00030193"/>
    </source>
</evidence>
<dbReference type="PROSITE" id="PS00793">
    <property type="entry name" value="DHPS_2"/>
    <property type="match status" value="1"/>
</dbReference>
<dbReference type="GO" id="GO:0046656">
    <property type="term" value="P:folic acid biosynthetic process"/>
    <property type="evidence" value="ECO:0007669"/>
    <property type="project" value="UniProtKB-KW"/>
</dbReference>
<dbReference type="NCBIfam" id="TIGR01496">
    <property type="entry name" value="DHPS"/>
    <property type="match status" value="1"/>
</dbReference>
<evidence type="ECO:0000256" key="5">
    <source>
        <dbReference type="ARBA" id="ARBA00012458"/>
    </source>
</evidence>
<dbReference type="SUPFAM" id="SSF51717">
    <property type="entry name" value="Dihydropteroate synthetase-like"/>
    <property type="match status" value="1"/>
</dbReference>
<dbReference type="UniPathway" id="UPA00077">
    <property type="reaction ID" value="UER00156"/>
</dbReference>
<gene>
    <name evidence="14" type="primary">folP</name>
    <name evidence="14" type="ORF">RUN39_v1_920017</name>
</gene>
<proteinExistence type="inferred from homology"/>
<dbReference type="PANTHER" id="PTHR20941">
    <property type="entry name" value="FOLATE SYNTHESIS PROTEINS"/>
    <property type="match status" value="1"/>
</dbReference>
<dbReference type="Pfam" id="PF00809">
    <property type="entry name" value="Pterin_bind"/>
    <property type="match status" value="1"/>
</dbReference>
<dbReference type="PROSITE" id="PS00792">
    <property type="entry name" value="DHPS_1"/>
    <property type="match status" value="1"/>
</dbReference>
<evidence type="ECO:0000256" key="12">
    <source>
        <dbReference type="RuleBase" id="RU361205"/>
    </source>
</evidence>
<dbReference type="EC" id="2.5.1.15" evidence="5 12"/>
<organism evidence="14">
    <name type="scientific">Ralstonia solanacearum</name>
    <name type="common">Pseudomonas solanacearum</name>
    <dbReference type="NCBI Taxonomy" id="305"/>
    <lineage>
        <taxon>Bacteria</taxon>
        <taxon>Pseudomonadati</taxon>
        <taxon>Pseudomonadota</taxon>
        <taxon>Betaproteobacteria</taxon>
        <taxon>Burkholderiales</taxon>
        <taxon>Burkholderiaceae</taxon>
        <taxon>Ralstonia</taxon>
        <taxon>Ralstonia solanacearum species complex</taxon>
    </lineage>
</organism>
<evidence type="ECO:0000256" key="6">
    <source>
        <dbReference type="ARBA" id="ARBA00016919"/>
    </source>
</evidence>
<dbReference type="InterPro" id="IPR045031">
    <property type="entry name" value="DHP_synth-like"/>
</dbReference>
<comment type="pathway">
    <text evidence="3 12">Cofactor biosynthesis; tetrahydrofolate biosynthesis; 7,8-dihydrofolate from 2-amino-4-hydroxy-6-hydroxymethyl-7,8-dihydropteridine diphosphate and 4-aminobenzoate: step 1/2.</text>
</comment>
<sequence>MRTGFFVGAGFRMLRAPCFESRTLSVSIPTTTHFQCGRFRYPRDRRPLVMGILNVTPDSFSDGGRHATRDAALRHAEQLIAEGADLIDIGGESSRPGAAPLGLQEELDRVMPIVEALRECGRPLSIDTYKPDVMRATLEAGADLINDIWGFRKPGAIEAVAQGHAGLCLMHMQRDPETMQEAPSYTDLMAEVGAFLQTQAQALLAAGVAAERIALDPGFGFGKTPDHNLIMLNRLEHFERMGLPLLVGLSRKSTLGTVLGGKPPAERITASVAAALLAAERGAFIVRVHDVRPTVEAIQLWWAMRHERIDPPVA</sequence>
<evidence type="ECO:0000256" key="3">
    <source>
        <dbReference type="ARBA" id="ARBA00004763"/>
    </source>
</evidence>
<dbReference type="PANTHER" id="PTHR20941:SF1">
    <property type="entry name" value="FOLIC ACID SYNTHESIS PROTEIN FOL1"/>
    <property type="match status" value="1"/>
</dbReference>
<keyword evidence="9 12" id="KW-0460">Magnesium</keyword>
<dbReference type="InterPro" id="IPR006390">
    <property type="entry name" value="DHP_synth_dom"/>
</dbReference>
<dbReference type="PROSITE" id="PS50972">
    <property type="entry name" value="PTERIN_BINDING"/>
    <property type="match status" value="1"/>
</dbReference>
<dbReference type="Gene3D" id="3.20.20.20">
    <property type="entry name" value="Dihydropteroate synthase-like"/>
    <property type="match status" value="1"/>
</dbReference>
<evidence type="ECO:0000259" key="13">
    <source>
        <dbReference type="PROSITE" id="PS50972"/>
    </source>
</evidence>
<dbReference type="GO" id="GO:0004156">
    <property type="term" value="F:dihydropteroate synthase activity"/>
    <property type="evidence" value="ECO:0007669"/>
    <property type="project" value="UniProtKB-EC"/>
</dbReference>
<comment type="function">
    <text evidence="12">Catalyzes the condensation of para-aminobenzoate (pABA) with 6-hydroxymethyl-7,8-dihydropterin diphosphate (DHPt-PP) to form 7,8-dihydropteroate (H2Pte), the immediate precursor of folate derivatives.</text>
</comment>
<evidence type="ECO:0000256" key="2">
    <source>
        <dbReference type="ARBA" id="ARBA00001946"/>
    </source>
</evidence>
<keyword evidence="7 12" id="KW-0808">Transferase</keyword>
<dbReference type="InterPro" id="IPR011005">
    <property type="entry name" value="Dihydropteroate_synth-like_sf"/>
</dbReference>
<comment type="catalytic activity">
    <reaction evidence="1">
        <text>(7,8-dihydropterin-6-yl)methyl diphosphate + 4-aminobenzoate = 7,8-dihydropteroate + diphosphate</text>
        <dbReference type="Rhea" id="RHEA:19949"/>
        <dbReference type="ChEBI" id="CHEBI:17836"/>
        <dbReference type="ChEBI" id="CHEBI:17839"/>
        <dbReference type="ChEBI" id="CHEBI:33019"/>
        <dbReference type="ChEBI" id="CHEBI:72950"/>
        <dbReference type="EC" id="2.5.1.15"/>
    </reaction>
</comment>
<dbReference type="FunFam" id="3.20.20.20:FF:000006">
    <property type="entry name" value="Dihydropteroate synthase"/>
    <property type="match status" value="1"/>
</dbReference>
<dbReference type="EMBL" id="LN899819">
    <property type="protein sequence ID" value="CUV14602.1"/>
    <property type="molecule type" value="Genomic_DNA"/>
</dbReference>